<dbReference type="PROSITE" id="PS50110">
    <property type="entry name" value="RESPONSE_REGULATORY"/>
    <property type="match status" value="1"/>
</dbReference>
<evidence type="ECO:0000256" key="2">
    <source>
        <dbReference type="ARBA" id="ARBA00023125"/>
    </source>
</evidence>
<dbReference type="SUPFAM" id="SSF46689">
    <property type="entry name" value="Homeodomain-like"/>
    <property type="match status" value="2"/>
</dbReference>
<protein>
    <submittedName>
        <fullName evidence="7">Helix-turn-helix domain-containing protein</fullName>
    </submittedName>
</protein>
<keyword evidence="2" id="KW-0238">DNA-binding</keyword>
<comment type="caution">
    <text evidence="7">The sequence shown here is derived from an EMBL/GenBank/DDBJ whole genome shotgun (WGS) entry which is preliminary data.</text>
</comment>
<dbReference type="SUPFAM" id="SSF52172">
    <property type="entry name" value="CheY-like"/>
    <property type="match status" value="1"/>
</dbReference>
<dbReference type="PROSITE" id="PS00041">
    <property type="entry name" value="HTH_ARAC_FAMILY_1"/>
    <property type="match status" value="1"/>
</dbReference>
<dbReference type="InterPro" id="IPR018060">
    <property type="entry name" value="HTH_AraC"/>
</dbReference>
<feature type="domain" description="Response regulatory" evidence="6">
    <location>
        <begin position="3"/>
        <end position="120"/>
    </location>
</feature>
<dbReference type="PROSITE" id="PS01124">
    <property type="entry name" value="HTH_ARAC_FAMILY_2"/>
    <property type="match status" value="1"/>
</dbReference>
<keyword evidence="8" id="KW-1185">Reference proteome</keyword>
<dbReference type="InterPro" id="IPR020449">
    <property type="entry name" value="Tscrpt_reg_AraC-type_HTH"/>
</dbReference>
<dbReference type="InterPro" id="IPR001789">
    <property type="entry name" value="Sig_transdc_resp-reg_receiver"/>
</dbReference>
<keyword evidence="4" id="KW-0597">Phosphoprotein</keyword>
<dbReference type="CDD" id="cd17536">
    <property type="entry name" value="REC_YesN-like"/>
    <property type="match status" value="1"/>
</dbReference>
<evidence type="ECO:0000259" key="5">
    <source>
        <dbReference type="PROSITE" id="PS01124"/>
    </source>
</evidence>
<dbReference type="PRINTS" id="PR00032">
    <property type="entry name" value="HTHARAC"/>
</dbReference>
<dbReference type="PANTHER" id="PTHR43280">
    <property type="entry name" value="ARAC-FAMILY TRANSCRIPTIONAL REGULATOR"/>
    <property type="match status" value="1"/>
</dbReference>
<dbReference type="Gene3D" id="1.10.10.60">
    <property type="entry name" value="Homeodomain-like"/>
    <property type="match status" value="2"/>
</dbReference>
<accession>A0ABT0MS23</accession>
<gene>
    <name evidence="7" type="ORF">MFP26_07945</name>
</gene>
<dbReference type="Pfam" id="PF12833">
    <property type="entry name" value="HTH_18"/>
    <property type="match status" value="1"/>
</dbReference>
<reference evidence="7 8" key="1">
    <citation type="submission" date="2022-02" db="EMBL/GenBank/DDBJ databases">
        <title>Description of Brenneria tiliae sp. nov. isolated from symptomatic Tilia x moltkei and Tilia x europaea trees in the UK.</title>
        <authorList>
            <person name="Kile H."/>
        </authorList>
    </citation>
    <scope>NUCLEOTIDE SEQUENCE [LARGE SCALE GENOMIC DNA]</scope>
    <source>
        <strain evidence="7 8">MC1SB4.1</strain>
    </source>
</reference>
<dbReference type="Proteomes" id="UP001203069">
    <property type="component" value="Unassembled WGS sequence"/>
</dbReference>
<evidence type="ECO:0000256" key="1">
    <source>
        <dbReference type="ARBA" id="ARBA00023015"/>
    </source>
</evidence>
<dbReference type="PANTHER" id="PTHR43280:SF10">
    <property type="entry name" value="REGULATORY PROTEIN POCR"/>
    <property type="match status" value="1"/>
</dbReference>
<dbReference type="SMART" id="SM00448">
    <property type="entry name" value="REC"/>
    <property type="match status" value="1"/>
</dbReference>
<feature type="domain" description="HTH araC/xylS-type" evidence="5">
    <location>
        <begin position="244"/>
        <end position="342"/>
    </location>
</feature>
<name>A0ABT0MS23_9GAMM</name>
<dbReference type="EMBL" id="JAKPBZ010000108">
    <property type="protein sequence ID" value="MCL2892623.1"/>
    <property type="molecule type" value="Genomic_DNA"/>
</dbReference>
<proteinExistence type="predicted"/>
<dbReference type="Pfam" id="PF00072">
    <property type="entry name" value="Response_reg"/>
    <property type="match status" value="1"/>
</dbReference>
<evidence type="ECO:0000259" key="6">
    <source>
        <dbReference type="PROSITE" id="PS50110"/>
    </source>
</evidence>
<evidence type="ECO:0000313" key="8">
    <source>
        <dbReference type="Proteomes" id="UP001203069"/>
    </source>
</evidence>
<feature type="modified residue" description="4-aspartylphosphate" evidence="4">
    <location>
        <position position="55"/>
    </location>
</feature>
<dbReference type="SMART" id="SM00342">
    <property type="entry name" value="HTH_ARAC"/>
    <property type="match status" value="1"/>
</dbReference>
<dbReference type="InterPro" id="IPR018062">
    <property type="entry name" value="HTH_AraC-typ_CS"/>
</dbReference>
<dbReference type="InterPro" id="IPR009057">
    <property type="entry name" value="Homeodomain-like_sf"/>
</dbReference>
<sequence>MYNVVIVEDEHIESESLRRIIAENIENASIHEASTGRKAIQLIDQLNHIDMILVDINIPLPNGKDVIEYLRRTNDDTKVIVTTANDDFDIVRSMLGLKVDDYLLKPVKQSILTDVIKKTLHYDADDNIATRELKQKVFSLIDGGDYPAWNALVFQTIDGAYWDKFGDRRQTVVDFLELLNQYLSTKTNTFAASQATLKTLIKEVSTRGLIDSLYFRILQCVVTLSGELFENGFKHAAHLTDFIDRAKFHIEKNLLRHITLDDIAEKSFVSACYLSRAFKKTTGTGFSTYVAKRKIKIAKSLLQFSDLQVNTIALELGYQDANYFCRIFKKETGMSPSDYRKTMVAEA</sequence>
<keyword evidence="1" id="KW-0805">Transcription regulation</keyword>
<dbReference type="InterPro" id="IPR011006">
    <property type="entry name" value="CheY-like_superfamily"/>
</dbReference>
<dbReference type="RefSeq" id="WP_249232084.1">
    <property type="nucleotide sequence ID" value="NZ_JAKPBZ010000108.1"/>
</dbReference>
<dbReference type="Gene3D" id="3.40.50.2300">
    <property type="match status" value="1"/>
</dbReference>
<evidence type="ECO:0000256" key="4">
    <source>
        <dbReference type="PROSITE-ProRule" id="PRU00169"/>
    </source>
</evidence>
<organism evidence="7 8">
    <name type="scientific">Brenneria tiliae</name>
    <dbReference type="NCBI Taxonomy" id="2914984"/>
    <lineage>
        <taxon>Bacteria</taxon>
        <taxon>Pseudomonadati</taxon>
        <taxon>Pseudomonadota</taxon>
        <taxon>Gammaproteobacteria</taxon>
        <taxon>Enterobacterales</taxon>
        <taxon>Pectobacteriaceae</taxon>
        <taxon>Brenneria</taxon>
    </lineage>
</organism>
<keyword evidence="3" id="KW-0804">Transcription</keyword>
<evidence type="ECO:0000313" key="7">
    <source>
        <dbReference type="EMBL" id="MCL2892623.1"/>
    </source>
</evidence>
<evidence type="ECO:0000256" key="3">
    <source>
        <dbReference type="ARBA" id="ARBA00023163"/>
    </source>
</evidence>